<gene>
    <name evidence="1" type="ORF">GMARGA_LOCUS3845</name>
</gene>
<accession>A0ABN7UCT5</accession>
<dbReference type="EMBL" id="CAJVQB010001442">
    <property type="protein sequence ID" value="CAG8535871.1"/>
    <property type="molecule type" value="Genomic_DNA"/>
</dbReference>
<proteinExistence type="predicted"/>
<reference evidence="1 2" key="1">
    <citation type="submission" date="2021-06" db="EMBL/GenBank/DDBJ databases">
        <authorList>
            <person name="Kallberg Y."/>
            <person name="Tangrot J."/>
            <person name="Rosling A."/>
        </authorList>
    </citation>
    <scope>NUCLEOTIDE SEQUENCE [LARGE SCALE GENOMIC DNA]</scope>
    <source>
        <strain evidence="1 2">120-4 pot B 10/14</strain>
    </source>
</reference>
<evidence type="ECO:0000313" key="2">
    <source>
        <dbReference type="Proteomes" id="UP000789901"/>
    </source>
</evidence>
<protein>
    <submittedName>
        <fullName evidence="1">45563_t:CDS:1</fullName>
    </submittedName>
</protein>
<name>A0ABN7UCT5_GIGMA</name>
<dbReference type="Proteomes" id="UP000789901">
    <property type="component" value="Unassembled WGS sequence"/>
</dbReference>
<comment type="caution">
    <text evidence="1">The sequence shown here is derived from an EMBL/GenBank/DDBJ whole genome shotgun (WGS) entry which is preliminary data.</text>
</comment>
<feature type="non-terminal residue" evidence="1">
    <location>
        <position position="44"/>
    </location>
</feature>
<evidence type="ECO:0000313" key="1">
    <source>
        <dbReference type="EMBL" id="CAG8535871.1"/>
    </source>
</evidence>
<organism evidence="1 2">
    <name type="scientific">Gigaspora margarita</name>
    <dbReference type="NCBI Taxonomy" id="4874"/>
    <lineage>
        <taxon>Eukaryota</taxon>
        <taxon>Fungi</taxon>
        <taxon>Fungi incertae sedis</taxon>
        <taxon>Mucoromycota</taxon>
        <taxon>Glomeromycotina</taxon>
        <taxon>Glomeromycetes</taxon>
        <taxon>Diversisporales</taxon>
        <taxon>Gigasporaceae</taxon>
        <taxon>Gigaspora</taxon>
    </lineage>
</organism>
<sequence length="44" mass="5059">MILINRLEYLRKLVHLIKLNLETPLIPNDGIVLSTLSKESTVQE</sequence>
<keyword evidence="2" id="KW-1185">Reference proteome</keyword>